<evidence type="ECO:0000256" key="5">
    <source>
        <dbReference type="ARBA" id="ARBA00022844"/>
    </source>
</evidence>
<dbReference type="InterPro" id="IPR004219">
    <property type="entry name" value="TTvirus_Unk"/>
</dbReference>
<accession>A0A5P8H570</accession>
<organism evidence="8">
    <name type="scientific">Torque teno virus</name>
    <dbReference type="NCBI Taxonomy" id="68887"/>
    <lineage>
        <taxon>Viruses</taxon>
        <taxon>Monodnaviria</taxon>
        <taxon>Shotokuvirae</taxon>
        <taxon>Commensaviricota</taxon>
        <taxon>Cardeaviricetes</taxon>
        <taxon>Sanitavirales</taxon>
        <taxon>Anelloviridae</taxon>
    </lineage>
</organism>
<proteinExistence type="inferred from homology"/>
<feature type="region of interest" description="Disordered" evidence="7">
    <location>
        <begin position="23"/>
        <end position="44"/>
    </location>
</feature>
<keyword evidence="3 6" id="KW-1140">T=1 icosahedral capsid protein</keyword>
<evidence type="ECO:0000256" key="1">
    <source>
        <dbReference type="ARBA" id="ARBA00004328"/>
    </source>
</evidence>
<feature type="compositionally biased region" description="Low complexity" evidence="7">
    <location>
        <begin position="693"/>
        <end position="702"/>
    </location>
</feature>
<dbReference type="EMBL" id="MK690196">
    <property type="protein sequence ID" value="QFQ50508.1"/>
    <property type="molecule type" value="Genomic_DNA"/>
</dbReference>
<name>A0A5P8H570_9VIRU</name>
<feature type="compositionally biased region" description="Basic and acidic residues" evidence="7">
    <location>
        <begin position="676"/>
        <end position="692"/>
    </location>
</feature>
<reference evidence="8" key="1">
    <citation type="submission" date="2019-03" db="EMBL/GenBank/DDBJ databases">
        <title>Molecular characterization and isolation of Torque teno virus isolated from healthy individuals in Malaysia.</title>
        <authorList>
            <person name="Othman Z."/>
            <person name="Yoke Kqueen C."/>
            <person name="Sekawi Z."/>
            <person name="Rasdi R."/>
            <person name="Jarkasi N.S."/>
            <person name="Hazanuddin S.N."/>
            <person name="Hamzah H.A."/>
        </authorList>
    </citation>
    <scope>NUCLEOTIDE SEQUENCE</scope>
    <source>
        <strain evidence="8">TTVMY01</strain>
    </source>
</reference>
<protein>
    <recommendedName>
        <fullName evidence="6">Capsid protein</fullName>
    </recommendedName>
</protein>
<dbReference type="Pfam" id="PF02956">
    <property type="entry name" value="TT_ORF1"/>
    <property type="match status" value="1"/>
</dbReference>
<feature type="region of interest" description="Disordered" evidence="7">
    <location>
        <begin position="660"/>
        <end position="702"/>
    </location>
</feature>
<evidence type="ECO:0000256" key="6">
    <source>
        <dbReference type="RuleBase" id="RU361230"/>
    </source>
</evidence>
<comment type="function">
    <text evidence="6">Self-assembles to form an icosahedral capsid.</text>
</comment>
<dbReference type="GO" id="GO:0039615">
    <property type="term" value="C:T=1 icosahedral viral capsid"/>
    <property type="evidence" value="ECO:0007669"/>
    <property type="project" value="UniProtKB-UniRule"/>
</dbReference>
<evidence type="ECO:0000256" key="7">
    <source>
        <dbReference type="SAM" id="MobiDB-lite"/>
    </source>
</evidence>
<keyword evidence="4 6" id="KW-0167">Capsid protein</keyword>
<sequence length="746" mass="88651">MAWGWWRRWRRWPARRWRRRRRRRPVRRTRTRRPARRYRRRRTVRTRRRRWGRRRYRRGWRRRTYVRKGRHRKKKKRLVLKQWQPATRRRCTITGYLPIVFCGHTRGNRNYALHSDDYTPQGQPFGGALSTTSFSLKVLFDQHQRGLNKWSFPNDQLDLARYRGCKFIFYRTKQTDWVGQYDISEPYKLDKYSCPNYHPGNMIKAKHKFLIPSYDTNPRGRQKIIVKIPPPDLFVDKWYTQEDLCSVNLVSLAVSAASFLHPFGSPQTDNPCYTFQVLKEFYYKAIGFSATESQREAVLDTLYTQNSYWESNLTQFYVLNVKKGSNTTQALSTDTPTREEFVTKKNTNYNWYTYKASSVKNKLHSMREAYFKQLTSEGPQTTNSTEGYSQHWTTPTTNAYEYHLGMFSTIFLAPDRPVPRFPCAYQDVTYNPLMDKGVGNHIWFQYNTKADTQLIITGGSCKAHIEDIPLWAAFYGYSDFLESELGPFVDAETVGLICVICPYTKPPMYNKTNPMMGYVFYDRNFGDGKWTDGRGKIEPYWQVRWRPEMIFQQSVMADIVQTGPFSYKDELKNSTLVCKYKFYFTWGGNMMFQQTIKNPCKTDGQPTDSSRHPRAIQVADPEQMGPRWVFHSFDWRRGYLSEKALKRLQEKPLDYDEYFTQPKRPRIFPPTESAEGEFREPEKGSYSEEEKSQASAEEQTEEATVLLLKRRLREQQQLQQQLQFLTREMFKTQAGLHLNPMLLNQR</sequence>
<evidence type="ECO:0000256" key="3">
    <source>
        <dbReference type="ARBA" id="ARBA00022431"/>
    </source>
</evidence>
<comment type="subcellular location">
    <subcellularLocation>
        <location evidence="1 6">Virion</location>
    </subcellularLocation>
</comment>
<evidence type="ECO:0000256" key="4">
    <source>
        <dbReference type="ARBA" id="ARBA00022561"/>
    </source>
</evidence>
<keyword evidence="5 6" id="KW-0946">Virion</keyword>
<evidence type="ECO:0000313" key="8">
    <source>
        <dbReference type="EMBL" id="QFQ50508.1"/>
    </source>
</evidence>
<comment type="similarity">
    <text evidence="2 6">Belongs to the anelloviridae capsid protein family.</text>
</comment>
<evidence type="ECO:0000256" key="2">
    <source>
        <dbReference type="ARBA" id="ARBA00006131"/>
    </source>
</evidence>